<dbReference type="EMBL" id="CAJOBA010055881">
    <property type="protein sequence ID" value="CAF4287372.1"/>
    <property type="molecule type" value="Genomic_DNA"/>
</dbReference>
<reference evidence="6" key="1">
    <citation type="submission" date="2021-02" db="EMBL/GenBank/DDBJ databases">
        <authorList>
            <person name="Nowell W R."/>
        </authorList>
    </citation>
    <scope>NUCLEOTIDE SEQUENCE</scope>
</reference>
<dbReference type="Proteomes" id="UP000681722">
    <property type="component" value="Unassembled WGS sequence"/>
</dbReference>
<evidence type="ECO:0000256" key="4">
    <source>
        <dbReference type="SAM" id="MobiDB-lite"/>
    </source>
</evidence>
<keyword evidence="3" id="KW-0472">Membrane</keyword>
<dbReference type="Proteomes" id="UP000663829">
    <property type="component" value="Unassembled WGS sequence"/>
</dbReference>
<comment type="caution">
    <text evidence="6">The sequence shown here is derived from an EMBL/GenBank/DDBJ whole genome shotgun (WGS) entry which is preliminary data.</text>
</comment>
<feature type="compositionally biased region" description="Basic and acidic residues" evidence="4">
    <location>
        <begin position="32"/>
        <end position="42"/>
    </location>
</feature>
<dbReference type="GO" id="GO:0005524">
    <property type="term" value="F:ATP binding"/>
    <property type="evidence" value="ECO:0007669"/>
    <property type="project" value="InterPro"/>
</dbReference>
<dbReference type="Proteomes" id="UP000677228">
    <property type="component" value="Unassembled WGS sequence"/>
</dbReference>
<proteinExistence type="predicted"/>
<evidence type="ECO:0000256" key="2">
    <source>
        <dbReference type="ARBA" id="ARBA00022989"/>
    </source>
</evidence>
<evidence type="ECO:0000313" key="6">
    <source>
        <dbReference type="EMBL" id="CAF1609283.1"/>
    </source>
</evidence>
<evidence type="ECO:0000256" key="1">
    <source>
        <dbReference type="ARBA" id="ARBA00022692"/>
    </source>
</evidence>
<keyword evidence="9" id="KW-1185">Reference proteome</keyword>
<dbReference type="Proteomes" id="UP000682733">
    <property type="component" value="Unassembled WGS sequence"/>
</dbReference>
<dbReference type="EMBL" id="CAJNOQ010037707">
    <property type="protein sequence ID" value="CAF1609283.1"/>
    <property type="molecule type" value="Genomic_DNA"/>
</dbReference>
<sequence>MVRVQEDPNTPEPLHKEDNDEQQQQRKFRKLSRLESEVPSEHDQDEQVDEDKVYMNLSSHTPLKILYFKKHSSDKQPQSHSTFVTILKLNSPEWLYILFGCLACAVNGTKPPIFSVLVGKTMQV</sequence>
<organism evidence="6 9">
    <name type="scientific">Didymodactylos carnosus</name>
    <dbReference type="NCBI Taxonomy" id="1234261"/>
    <lineage>
        <taxon>Eukaryota</taxon>
        <taxon>Metazoa</taxon>
        <taxon>Spiralia</taxon>
        <taxon>Gnathifera</taxon>
        <taxon>Rotifera</taxon>
        <taxon>Eurotatoria</taxon>
        <taxon>Bdelloidea</taxon>
        <taxon>Philodinida</taxon>
        <taxon>Philodinidae</taxon>
        <taxon>Didymodactylos</taxon>
    </lineage>
</organism>
<feature type="region of interest" description="Disordered" evidence="4">
    <location>
        <begin position="1"/>
        <end position="50"/>
    </location>
</feature>
<evidence type="ECO:0000313" key="8">
    <source>
        <dbReference type="EMBL" id="CAF4491544.1"/>
    </source>
</evidence>
<dbReference type="GO" id="GO:0016020">
    <property type="term" value="C:membrane"/>
    <property type="evidence" value="ECO:0007669"/>
    <property type="project" value="InterPro"/>
</dbReference>
<evidence type="ECO:0000313" key="5">
    <source>
        <dbReference type="EMBL" id="CAF1498561.1"/>
    </source>
</evidence>
<feature type="non-terminal residue" evidence="6">
    <location>
        <position position="124"/>
    </location>
</feature>
<protein>
    <submittedName>
        <fullName evidence="6">Uncharacterized protein</fullName>
    </submittedName>
</protein>
<accession>A0A816BHI5</accession>
<evidence type="ECO:0000313" key="7">
    <source>
        <dbReference type="EMBL" id="CAF4287372.1"/>
    </source>
</evidence>
<dbReference type="EMBL" id="CAJNOK010033873">
    <property type="protein sequence ID" value="CAF1498561.1"/>
    <property type="molecule type" value="Genomic_DNA"/>
</dbReference>
<evidence type="ECO:0000313" key="9">
    <source>
        <dbReference type="Proteomes" id="UP000663829"/>
    </source>
</evidence>
<dbReference type="EMBL" id="CAJOBC010104412">
    <property type="protein sequence ID" value="CAF4491544.1"/>
    <property type="molecule type" value="Genomic_DNA"/>
</dbReference>
<evidence type="ECO:0000256" key="3">
    <source>
        <dbReference type="ARBA" id="ARBA00023136"/>
    </source>
</evidence>
<name>A0A816BHI5_9BILA</name>
<keyword evidence="2" id="KW-1133">Transmembrane helix</keyword>
<keyword evidence="1" id="KW-0812">Transmembrane</keyword>
<dbReference type="InterPro" id="IPR036640">
    <property type="entry name" value="ABC1_TM_sf"/>
</dbReference>
<dbReference type="AlphaFoldDB" id="A0A816BHI5"/>
<gene>
    <name evidence="6" type="ORF">GPM918_LOCUS42980</name>
    <name evidence="5" type="ORF">OVA965_LOCUS36831</name>
    <name evidence="8" type="ORF">SRO942_LOCUS44357</name>
    <name evidence="7" type="ORF">TMI583_LOCUS37869</name>
</gene>
<dbReference type="OrthoDB" id="6769193at2759"/>
<dbReference type="Gene3D" id="1.20.1560.10">
    <property type="entry name" value="ABC transporter type 1, transmembrane domain"/>
    <property type="match status" value="1"/>
</dbReference>